<feature type="transmembrane region" description="Helical" evidence="2">
    <location>
        <begin position="382"/>
        <end position="399"/>
    </location>
</feature>
<evidence type="ECO:0000256" key="2">
    <source>
        <dbReference type="SAM" id="Phobius"/>
    </source>
</evidence>
<feature type="transmembrane region" description="Helical" evidence="2">
    <location>
        <begin position="262"/>
        <end position="290"/>
    </location>
</feature>
<dbReference type="Proteomes" id="UP000650467">
    <property type="component" value="Unassembled WGS sequence"/>
</dbReference>
<keyword evidence="4" id="KW-1185">Reference proteome</keyword>
<evidence type="ECO:0000313" key="4">
    <source>
        <dbReference type="Proteomes" id="UP000650467"/>
    </source>
</evidence>
<evidence type="ECO:0000313" key="3">
    <source>
        <dbReference type="EMBL" id="KAG2440111.1"/>
    </source>
</evidence>
<feature type="region of interest" description="Disordered" evidence="1">
    <location>
        <begin position="136"/>
        <end position="162"/>
    </location>
</feature>
<evidence type="ECO:0008006" key="5">
    <source>
        <dbReference type="Google" id="ProtNLM"/>
    </source>
</evidence>
<feature type="compositionally biased region" description="Low complexity" evidence="1">
    <location>
        <begin position="149"/>
        <end position="162"/>
    </location>
</feature>
<keyword evidence="2" id="KW-0812">Transmembrane</keyword>
<sequence length="617" mass="62460">MLADFLLAGPGALLLLACILARPITGIVRKHVRPPVLKLVHKQIEDVARLQSRWRNVLLDVLVKITASTVTVEWYLLTLPPVCWFGGVSGAVASISVVQCMAVSTYMACVLKDLLSCPRPAPAACAVSAARQRDRDKAAAGKAEPPPGASLGPSALPSSPSAASLFDALPSSPSGAVLPGAGGKGKGGGGDAAGEAAAAARAAVQVLEEAYRGEIEYGAPSMHTWCALIMPAYSALAAAQVGGLPLLQRALFGSSSSSTSGLVAWLAGLDSGAFAALLVAAAVCWSCWVAWSRLYLGVHTKVDLALGGAAGAAVLGLWRLLGMPMALGAGGMVPYGVGGGGVSLVPDGGSGGVAWLAAVGLGYLVALGGYPRPLAHSTSYEYAVIFLGAALGGLASINTRTSVTAAMLGLRPEAQHGADSAAAGRVAALRAALQAAVPPAVRHPLLIALANFVFIAVFKEAVKAVVLAVLPPLFSLAPPALRRAWQPGAVHPSGCWRPAPPQRAQVVATVEAVGFEGAAQSPSGKGAAAAGLRSRGQAQAVGDGGKAATAPPNAGSSKAERAAARAAALVEAGVLMKSPSLPYDVDFSRKFVNYGIVVYAAFELRYLVWQLLGIEST</sequence>
<dbReference type="InterPro" id="IPR036938">
    <property type="entry name" value="PAP2/HPO_sf"/>
</dbReference>
<protein>
    <recommendedName>
        <fullName evidence="5">Phosphatidic acid phosphatase type 2/haloperoxidase domain-containing protein</fullName>
    </recommendedName>
</protein>
<keyword evidence="2" id="KW-0472">Membrane</keyword>
<dbReference type="PANTHER" id="PTHR14969">
    <property type="entry name" value="SPHINGOSINE-1-PHOSPHATE PHOSPHOHYDROLASE"/>
    <property type="match status" value="1"/>
</dbReference>
<dbReference type="EMBL" id="JAEHOC010000007">
    <property type="protein sequence ID" value="KAG2440111.1"/>
    <property type="molecule type" value="Genomic_DNA"/>
</dbReference>
<feature type="transmembrane region" description="Helical" evidence="2">
    <location>
        <begin position="302"/>
        <end position="321"/>
    </location>
</feature>
<dbReference type="SUPFAM" id="SSF48317">
    <property type="entry name" value="Acid phosphatase/Vanadium-dependent haloperoxidase"/>
    <property type="match status" value="1"/>
</dbReference>
<evidence type="ECO:0000256" key="1">
    <source>
        <dbReference type="SAM" id="MobiDB-lite"/>
    </source>
</evidence>
<reference evidence="3" key="1">
    <citation type="journal article" date="2020" name="bioRxiv">
        <title>Comparative genomics of Chlamydomonas.</title>
        <authorList>
            <person name="Craig R.J."/>
            <person name="Hasan A.R."/>
            <person name="Ness R.W."/>
            <person name="Keightley P.D."/>
        </authorList>
    </citation>
    <scope>NUCLEOTIDE SEQUENCE</scope>
    <source>
        <strain evidence="3">SAG 7.73</strain>
    </source>
</reference>
<gene>
    <name evidence="3" type="ORF">HXX76_004225</name>
</gene>
<dbReference type="GO" id="GO:0042392">
    <property type="term" value="F:sphingosine-1-phosphate phosphatase activity"/>
    <property type="evidence" value="ECO:0007669"/>
    <property type="project" value="TreeGrafter"/>
</dbReference>
<dbReference type="OrthoDB" id="301434at2759"/>
<feature type="transmembrane region" description="Helical" evidence="2">
    <location>
        <begin position="352"/>
        <end position="370"/>
    </location>
</feature>
<dbReference type="AlphaFoldDB" id="A0A835W8Q2"/>
<dbReference type="Gene3D" id="1.20.144.10">
    <property type="entry name" value="Phosphatidic acid phosphatase type 2/haloperoxidase"/>
    <property type="match status" value="1"/>
</dbReference>
<comment type="caution">
    <text evidence="3">The sequence shown here is derived from an EMBL/GenBank/DDBJ whole genome shotgun (WGS) entry which is preliminary data.</text>
</comment>
<keyword evidence="2" id="KW-1133">Transmembrane helix</keyword>
<proteinExistence type="predicted"/>
<accession>A0A835W8Q2</accession>
<dbReference type="PANTHER" id="PTHR14969:SF13">
    <property type="entry name" value="AT30094P"/>
    <property type="match status" value="1"/>
</dbReference>
<organism evidence="3 4">
    <name type="scientific">Chlamydomonas incerta</name>
    <dbReference type="NCBI Taxonomy" id="51695"/>
    <lineage>
        <taxon>Eukaryota</taxon>
        <taxon>Viridiplantae</taxon>
        <taxon>Chlorophyta</taxon>
        <taxon>core chlorophytes</taxon>
        <taxon>Chlorophyceae</taxon>
        <taxon>CS clade</taxon>
        <taxon>Chlamydomonadales</taxon>
        <taxon>Chlamydomonadaceae</taxon>
        <taxon>Chlamydomonas</taxon>
    </lineage>
</organism>
<name>A0A835W8Q2_CHLIN</name>